<dbReference type="Pfam" id="PF13338">
    <property type="entry name" value="AbiEi_4"/>
    <property type="match status" value="1"/>
</dbReference>
<comment type="caution">
    <text evidence="2">The sequence shown here is derived from an EMBL/GenBank/DDBJ whole genome shotgun (WGS) entry which is preliminary data.</text>
</comment>
<reference evidence="2 3" key="1">
    <citation type="journal article" date="2018" name="Elife">
        <title>Discovery and characterization of a prevalent human gut bacterial enzyme sufficient for the inactivation of a family of plant toxins.</title>
        <authorList>
            <person name="Koppel N."/>
            <person name="Bisanz J.E."/>
            <person name="Pandelia M.E."/>
            <person name="Turnbaugh P.J."/>
            <person name="Balskus E.P."/>
        </authorList>
    </citation>
    <scope>NUCLEOTIDE SEQUENCE [LARGE SCALE GENOMIC DNA]</scope>
    <source>
        <strain evidence="3">anaerobia AP69FAA</strain>
    </source>
</reference>
<name>A0A369LGZ3_9ACTN</name>
<keyword evidence="3" id="KW-1185">Reference proteome</keyword>
<proteinExistence type="predicted"/>
<evidence type="ECO:0000259" key="1">
    <source>
        <dbReference type="Pfam" id="PF13338"/>
    </source>
</evidence>
<sequence length="184" mass="20204">MTKYEDIFDIAADNHGLITSVQAREAGITNNELVQYAKRGRVTKVGHGLYQLTQWIPEQNDAYAWAVMSVGPSAVLYGESVIAMLGLAPTNPTRTFVATPRRCRRALPESLKVEWVNGIEPGAIYDGIPCQSAYDAILACKGKMLPERLLTAAETARKQGFISKQEFRSLKKELEGADASKTAE</sequence>
<dbReference type="OrthoDB" id="3192636at2"/>
<gene>
    <name evidence="2" type="ORF">C1880_01320</name>
</gene>
<organism evidence="2 3">
    <name type="scientific">Senegalimassilia anaerobia</name>
    <dbReference type="NCBI Taxonomy" id="1473216"/>
    <lineage>
        <taxon>Bacteria</taxon>
        <taxon>Bacillati</taxon>
        <taxon>Actinomycetota</taxon>
        <taxon>Coriobacteriia</taxon>
        <taxon>Coriobacteriales</taxon>
        <taxon>Coriobacteriaceae</taxon>
        <taxon>Senegalimassilia</taxon>
    </lineage>
</organism>
<dbReference type="RefSeq" id="WP_114619977.1">
    <property type="nucleotide sequence ID" value="NZ_CATXOW010000011.1"/>
</dbReference>
<protein>
    <recommendedName>
        <fullName evidence="1">AbiEi antitoxin N-terminal domain-containing protein</fullName>
    </recommendedName>
</protein>
<evidence type="ECO:0000313" key="3">
    <source>
        <dbReference type="Proteomes" id="UP000253792"/>
    </source>
</evidence>
<dbReference type="EMBL" id="PPTP01000001">
    <property type="protein sequence ID" value="RDB57486.1"/>
    <property type="molecule type" value="Genomic_DNA"/>
</dbReference>
<accession>A0A369LGZ3</accession>
<feature type="domain" description="AbiEi antitoxin N-terminal" evidence="1">
    <location>
        <begin position="5"/>
        <end position="53"/>
    </location>
</feature>
<dbReference type="InterPro" id="IPR025159">
    <property type="entry name" value="AbiEi_N"/>
</dbReference>
<dbReference type="Proteomes" id="UP000253792">
    <property type="component" value="Unassembled WGS sequence"/>
</dbReference>
<evidence type="ECO:0000313" key="2">
    <source>
        <dbReference type="EMBL" id="RDB57486.1"/>
    </source>
</evidence>
<dbReference type="AlphaFoldDB" id="A0A369LGZ3"/>